<feature type="domain" description="YknX-like C-terminal permuted SH3-like" evidence="5">
    <location>
        <begin position="282"/>
        <end position="349"/>
    </location>
</feature>
<dbReference type="Pfam" id="PF25954">
    <property type="entry name" value="Beta-barrel_RND_2"/>
    <property type="match status" value="1"/>
</dbReference>
<comment type="similarity">
    <text evidence="1">Belongs to the membrane fusion protein (MFP) (TC 8.A.1) family.</text>
</comment>
<dbReference type="GO" id="GO:1990281">
    <property type="term" value="C:efflux pump complex"/>
    <property type="evidence" value="ECO:0007669"/>
    <property type="project" value="TreeGrafter"/>
</dbReference>
<accession>A0A7K1U421</accession>
<sequence>MKKIRYSIVLLILVILIGAVVIKLNANKEEVEAKVYRKDPNLRATVQVDTVKYRPFGETTSFLGAFAPGREVTISSETTGKVVTVGVQEGSAVNTGHLIAQLDTELLKAQLASAQASYDNAVSTLKRYEQAASGVTQLQIDNARTQLLTTKAQIDQLKKQIRTCTISAPFSGVITNRNFDLGAVVSAGAQIAELTDVSHLKLEINVPEKNIAQFRQNQHLDVVTDVYPDKIFEGIVDMVAIKTDASHNYTVKILVANNRENTLKAGMYGRILLKDVASPEAISIPRSAIVGSSKQPQVFVIRDSVAALKNIEVGAGNETRVQVTKGLEPGELVVTGGLVNLVEGSKVTIANK</sequence>
<keyword evidence="7" id="KW-1185">Reference proteome</keyword>
<dbReference type="InterPro" id="IPR058625">
    <property type="entry name" value="MdtA-like_BSH"/>
</dbReference>
<reference evidence="6 7" key="1">
    <citation type="submission" date="2019-12" db="EMBL/GenBank/DDBJ databases">
        <title>Chitinophaga sp. strain ysch24 (GDMCC 1.1355), whole genome shotgun sequence.</title>
        <authorList>
            <person name="Zhang X."/>
        </authorList>
    </citation>
    <scope>NUCLEOTIDE SEQUENCE [LARGE SCALE GENOMIC DNA]</scope>
    <source>
        <strain evidence="7">ysch24</strain>
    </source>
</reference>
<name>A0A7K1U421_9BACT</name>
<evidence type="ECO:0000259" key="4">
    <source>
        <dbReference type="Pfam" id="PF25954"/>
    </source>
</evidence>
<dbReference type="InterPro" id="IPR058637">
    <property type="entry name" value="YknX-like_C"/>
</dbReference>
<dbReference type="Gene3D" id="2.40.30.170">
    <property type="match status" value="1"/>
</dbReference>
<dbReference type="Gene3D" id="2.40.420.20">
    <property type="match status" value="1"/>
</dbReference>
<dbReference type="PANTHER" id="PTHR30469:SF15">
    <property type="entry name" value="HLYD FAMILY OF SECRETION PROTEINS"/>
    <property type="match status" value="1"/>
</dbReference>
<feature type="domain" description="CusB-like beta-barrel" evidence="4">
    <location>
        <begin position="202"/>
        <end position="274"/>
    </location>
</feature>
<evidence type="ECO:0000256" key="2">
    <source>
        <dbReference type="SAM" id="Coils"/>
    </source>
</evidence>
<dbReference type="GO" id="GO:0015562">
    <property type="term" value="F:efflux transmembrane transporter activity"/>
    <property type="evidence" value="ECO:0007669"/>
    <property type="project" value="TreeGrafter"/>
</dbReference>
<dbReference type="Proteomes" id="UP000461730">
    <property type="component" value="Unassembled WGS sequence"/>
</dbReference>
<keyword evidence="2" id="KW-0175">Coiled coil</keyword>
<dbReference type="Pfam" id="PF25917">
    <property type="entry name" value="BSH_RND"/>
    <property type="match status" value="1"/>
</dbReference>
<dbReference type="SUPFAM" id="SSF111369">
    <property type="entry name" value="HlyD-like secretion proteins"/>
    <property type="match status" value="1"/>
</dbReference>
<dbReference type="NCBIfam" id="TIGR01730">
    <property type="entry name" value="RND_mfp"/>
    <property type="match status" value="1"/>
</dbReference>
<comment type="caution">
    <text evidence="6">The sequence shown here is derived from an EMBL/GenBank/DDBJ whole genome shotgun (WGS) entry which is preliminary data.</text>
</comment>
<dbReference type="InterPro" id="IPR006143">
    <property type="entry name" value="RND_pump_MFP"/>
</dbReference>
<dbReference type="AlphaFoldDB" id="A0A7K1U421"/>
<dbReference type="Pfam" id="PF25989">
    <property type="entry name" value="YknX_C"/>
    <property type="match status" value="1"/>
</dbReference>
<dbReference type="InterPro" id="IPR058792">
    <property type="entry name" value="Beta-barrel_RND_2"/>
</dbReference>
<dbReference type="Gene3D" id="1.10.287.470">
    <property type="entry name" value="Helix hairpin bin"/>
    <property type="match status" value="1"/>
</dbReference>
<gene>
    <name evidence="6" type="ORF">GO493_10765</name>
</gene>
<dbReference type="PANTHER" id="PTHR30469">
    <property type="entry name" value="MULTIDRUG RESISTANCE PROTEIN MDTA"/>
    <property type="match status" value="1"/>
</dbReference>
<dbReference type="EMBL" id="WRXN01000004">
    <property type="protein sequence ID" value="MVT08745.1"/>
    <property type="molecule type" value="Genomic_DNA"/>
</dbReference>
<protein>
    <submittedName>
        <fullName evidence="6">Efflux RND transporter periplasmic adaptor subunit</fullName>
    </submittedName>
</protein>
<proteinExistence type="inferred from homology"/>
<evidence type="ECO:0000256" key="1">
    <source>
        <dbReference type="ARBA" id="ARBA00009477"/>
    </source>
</evidence>
<evidence type="ECO:0000313" key="7">
    <source>
        <dbReference type="Proteomes" id="UP000461730"/>
    </source>
</evidence>
<dbReference type="Gene3D" id="2.40.50.100">
    <property type="match status" value="1"/>
</dbReference>
<evidence type="ECO:0000259" key="3">
    <source>
        <dbReference type="Pfam" id="PF25917"/>
    </source>
</evidence>
<feature type="domain" description="Multidrug resistance protein MdtA-like barrel-sandwich hybrid" evidence="3">
    <location>
        <begin position="70"/>
        <end position="194"/>
    </location>
</feature>
<organism evidence="6 7">
    <name type="scientific">Chitinophaga tropicalis</name>
    <dbReference type="NCBI Taxonomy" id="2683588"/>
    <lineage>
        <taxon>Bacteria</taxon>
        <taxon>Pseudomonadati</taxon>
        <taxon>Bacteroidota</taxon>
        <taxon>Chitinophagia</taxon>
        <taxon>Chitinophagales</taxon>
        <taxon>Chitinophagaceae</taxon>
        <taxon>Chitinophaga</taxon>
    </lineage>
</organism>
<dbReference type="RefSeq" id="WP_157306171.1">
    <property type="nucleotide sequence ID" value="NZ_WRXN01000004.1"/>
</dbReference>
<feature type="coiled-coil region" evidence="2">
    <location>
        <begin position="111"/>
        <end position="160"/>
    </location>
</feature>
<evidence type="ECO:0000259" key="5">
    <source>
        <dbReference type="Pfam" id="PF25989"/>
    </source>
</evidence>
<evidence type="ECO:0000313" key="6">
    <source>
        <dbReference type="EMBL" id="MVT08745.1"/>
    </source>
</evidence>